<evidence type="ECO:0000313" key="2">
    <source>
        <dbReference type="EMBL" id="KAL3287264.1"/>
    </source>
</evidence>
<evidence type="ECO:0000256" key="1">
    <source>
        <dbReference type="SAM" id="MobiDB-lite"/>
    </source>
</evidence>
<evidence type="ECO:0000313" key="3">
    <source>
        <dbReference type="Proteomes" id="UP001516400"/>
    </source>
</evidence>
<reference evidence="2 3" key="1">
    <citation type="journal article" date="2021" name="BMC Biol.">
        <title>Horizontally acquired antibacterial genes associated with adaptive radiation of ladybird beetles.</title>
        <authorList>
            <person name="Li H.S."/>
            <person name="Tang X.F."/>
            <person name="Huang Y.H."/>
            <person name="Xu Z.Y."/>
            <person name="Chen M.L."/>
            <person name="Du X.Y."/>
            <person name="Qiu B.Y."/>
            <person name="Chen P.T."/>
            <person name="Zhang W."/>
            <person name="Slipinski A."/>
            <person name="Escalona H.E."/>
            <person name="Waterhouse R.M."/>
            <person name="Zwick A."/>
            <person name="Pang H."/>
        </authorList>
    </citation>
    <scope>NUCLEOTIDE SEQUENCE [LARGE SCALE GENOMIC DNA]</scope>
    <source>
        <strain evidence="2">SYSU2018</strain>
    </source>
</reference>
<protein>
    <recommendedName>
        <fullName evidence="4">Envelope protein</fullName>
    </recommendedName>
</protein>
<keyword evidence="3" id="KW-1185">Reference proteome</keyword>
<feature type="region of interest" description="Disordered" evidence="1">
    <location>
        <begin position="152"/>
        <end position="181"/>
    </location>
</feature>
<gene>
    <name evidence="2" type="ORF">HHI36_001740</name>
</gene>
<organism evidence="2 3">
    <name type="scientific">Cryptolaemus montrouzieri</name>
    <dbReference type="NCBI Taxonomy" id="559131"/>
    <lineage>
        <taxon>Eukaryota</taxon>
        <taxon>Metazoa</taxon>
        <taxon>Ecdysozoa</taxon>
        <taxon>Arthropoda</taxon>
        <taxon>Hexapoda</taxon>
        <taxon>Insecta</taxon>
        <taxon>Pterygota</taxon>
        <taxon>Neoptera</taxon>
        <taxon>Endopterygota</taxon>
        <taxon>Coleoptera</taxon>
        <taxon>Polyphaga</taxon>
        <taxon>Cucujiformia</taxon>
        <taxon>Coccinelloidea</taxon>
        <taxon>Coccinellidae</taxon>
        <taxon>Scymninae</taxon>
        <taxon>Scymnini</taxon>
        <taxon>Cryptolaemus</taxon>
    </lineage>
</organism>
<dbReference type="EMBL" id="JABFTP020000185">
    <property type="protein sequence ID" value="KAL3287264.1"/>
    <property type="molecule type" value="Genomic_DNA"/>
</dbReference>
<evidence type="ECO:0008006" key="4">
    <source>
        <dbReference type="Google" id="ProtNLM"/>
    </source>
</evidence>
<sequence>MYFGTRPEIVDNFIDNIRKITINNEISQSRRLITPSERLILSNICPTIPHSILEQTLQQTGIKLLSSTTFLKVNTTDPEYAHVLSFQRQVCIAPPENLTIPESLLINQCNTVCRILISQDTTCFRYKQPAHFAYQSPNQIPEHTPVPEIIHYQEPPPMGTDPLKEAELNPDGTEQENVRIS</sequence>
<accession>A0ABD2P8I6</accession>
<dbReference type="AlphaFoldDB" id="A0ABD2P8I6"/>
<proteinExistence type="predicted"/>
<dbReference type="Proteomes" id="UP001516400">
    <property type="component" value="Unassembled WGS sequence"/>
</dbReference>
<name>A0ABD2P8I6_9CUCU</name>
<comment type="caution">
    <text evidence="2">The sequence shown here is derived from an EMBL/GenBank/DDBJ whole genome shotgun (WGS) entry which is preliminary data.</text>
</comment>